<dbReference type="InterPro" id="IPR018108">
    <property type="entry name" value="MCP_transmembrane"/>
</dbReference>
<evidence type="ECO:0000256" key="10">
    <source>
        <dbReference type="SAM" id="Phobius"/>
    </source>
</evidence>
<evidence type="ECO:0000256" key="1">
    <source>
        <dbReference type="ARBA" id="ARBA00004141"/>
    </source>
</evidence>
<dbReference type="Proteomes" id="UP001374579">
    <property type="component" value="Unassembled WGS sequence"/>
</dbReference>
<dbReference type="SUPFAM" id="SSF103506">
    <property type="entry name" value="Mitochondrial carrier"/>
    <property type="match status" value="1"/>
</dbReference>
<evidence type="ECO:0000256" key="3">
    <source>
        <dbReference type="ARBA" id="ARBA00022448"/>
    </source>
</evidence>
<evidence type="ECO:0000256" key="9">
    <source>
        <dbReference type="RuleBase" id="RU000488"/>
    </source>
</evidence>
<gene>
    <name evidence="11" type="ORF">V1264_012197</name>
</gene>
<comment type="caution">
    <text evidence="11">The sequence shown here is derived from an EMBL/GenBank/DDBJ whole genome shotgun (WGS) entry which is preliminary data.</text>
</comment>
<sequence>MAASVDKRNRIGRWYFGGLASAGAACCTHPLDLLKVHLQTQQSGKLNLIQMGIKVVKNDGIMGLYNGLSASVLRQLTYSMTRFAMYETAKKHLQADGSQMPFYQKVLVAGVSGATGGLVGTPPDMVNVRMQNDVKLPKEQRRNYKHALDGLYRVVKEEGPLKSFNGATMASSRAVLVTIGQLACYDQIKLMMLKTGVFQDNIFLHLTCSTMAGTIATFLTMPLDVMKTRMMNAPPGTYATLMACAVDIAKAGPMGFFKGFIPAFVRLGPHTVLTFVFFEQIRQIFGDDPPQEG</sequence>
<keyword evidence="7 8" id="KW-0472">Membrane</keyword>
<feature type="transmembrane region" description="Helical" evidence="10">
    <location>
        <begin position="202"/>
        <end position="221"/>
    </location>
</feature>
<evidence type="ECO:0000256" key="2">
    <source>
        <dbReference type="ARBA" id="ARBA00006375"/>
    </source>
</evidence>
<evidence type="ECO:0000256" key="7">
    <source>
        <dbReference type="ARBA" id="ARBA00023136"/>
    </source>
</evidence>
<keyword evidence="4 8" id="KW-0812">Transmembrane</keyword>
<dbReference type="PROSITE" id="PS50920">
    <property type="entry name" value="SOLCAR"/>
    <property type="match status" value="3"/>
</dbReference>
<feature type="repeat" description="Solcar" evidence="8">
    <location>
        <begin position="8"/>
        <end position="92"/>
    </location>
</feature>
<keyword evidence="3 9" id="KW-0813">Transport</keyword>
<dbReference type="AlphaFoldDB" id="A0AAN9BVW5"/>
<organism evidence="11 12">
    <name type="scientific">Littorina saxatilis</name>
    <dbReference type="NCBI Taxonomy" id="31220"/>
    <lineage>
        <taxon>Eukaryota</taxon>
        <taxon>Metazoa</taxon>
        <taxon>Spiralia</taxon>
        <taxon>Lophotrochozoa</taxon>
        <taxon>Mollusca</taxon>
        <taxon>Gastropoda</taxon>
        <taxon>Caenogastropoda</taxon>
        <taxon>Littorinimorpha</taxon>
        <taxon>Littorinoidea</taxon>
        <taxon>Littorinidae</taxon>
        <taxon>Littorina</taxon>
    </lineage>
</organism>
<dbReference type="EMBL" id="JBAMIC010000002">
    <property type="protein sequence ID" value="KAK7112808.1"/>
    <property type="molecule type" value="Genomic_DNA"/>
</dbReference>
<accession>A0AAN9BVW5</accession>
<dbReference type="GO" id="GO:0016020">
    <property type="term" value="C:membrane"/>
    <property type="evidence" value="ECO:0007669"/>
    <property type="project" value="UniProtKB-SubCell"/>
</dbReference>
<evidence type="ECO:0000256" key="4">
    <source>
        <dbReference type="ARBA" id="ARBA00022692"/>
    </source>
</evidence>
<evidence type="ECO:0000256" key="6">
    <source>
        <dbReference type="ARBA" id="ARBA00022989"/>
    </source>
</evidence>
<evidence type="ECO:0000313" key="12">
    <source>
        <dbReference type="Proteomes" id="UP001374579"/>
    </source>
</evidence>
<dbReference type="Gene3D" id="1.50.40.10">
    <property type="entry name" value="Mitochondrial carrier domain"/>
    <property type="match status" value="1"/>
</dbReference>
<keyword evidence="5" id="KW-0677">Repeat</keyword>
<evidence type="ECO:0000313" key="11">
    <source>
        <dbReference type="EMBL" id="KAK7112808.1"/>
    </source>
</evidence>
<dbReference type="PROSITE" id="PS51257">
    <property type="entry name" value="PROKAR_LIPOPROTEIN"/>
    <property type="match status" value="1"/>
</dbReference>
<name>A0AAN9BVW5_9CAEN</name>
<proteinExistence type="inferred from homology"/>
<feature type="repeat" description="Solcar" evidence="8">
    <location>
        <begin position="200"/>
        <end position="284"/>
    </location>
</feature>
<keyword evidence="12" id="KW-1185">Reference proteome</keyword>
<dbReference type="PANTHER" id="PTHR45618">
    <property type="entry name" value="MITOCHONDRIAL DICARBOXYLATE CARRIER-RELATED"/>
    <property type="match status" value="1"/>
</dbReference>
<dbReference type="InterPro" id="IPR023395">
    <property type="entry name" value="MCP_dom_sf"/>
</dbReference>
<dbReference type="Pfam" id="PF00153">
    <property type="entry name" value="Mito_carr"/>
    <property type="match status" value="3"/>
</dbReference>
<dbReference type="InterPro" id="IPR050391">
    <property type="entry name" value="Mito_Metabolite_Transporter"/>
</dbReference>
<keyword evidence="6 10" id="KW-1133">Transmembrane helix</keyword>
<evidence type="ECO:0008006" key="13">
    <source>
        <dbReference type="Google" id="ProtNLM"/>
    </source>
</evidence>
<reference evidence="11 12" key="1">
    <citation type="submission" date="2024-02" db="EMBL/GenBank/DDBJ databases">
        <title>Chromosome-scale genome assembly of the rough periwinkle Littorina saxatilis.</title>
        <authorList>
            <person name="De Jode A."/>
            <person name="Faria R."/>
            <person name="Formenti G."/>
            <person name="Sims Y."/>
            <person name="Smith T.P."/>
            <person name="Tracey A."/>
            <person name="Wood J.M.D."/>
            <person name="Zagrodzka Z.B."/>
            <person name="Johannesson K."/>
            <person name="Butlin R.K."/>
            <person name="Leder E.H."/>
        </authorList>
    </citation>
    <scope>NUCLEOTIDE SEQUENCE [LARGE SCALE GENOMIC DNA]</scope>
    <source>
        <strain evidence="11">Snail1</strain>
        <tissue evidence="11">Muscle</tissue>
    </source>
</reference>
<feature type="repeat" description="Solcar" evidence="8">
    <location>
        <begin position="104"/>
        <end position="191"/>
    </location>
</feature>
<comment type="subcellular location">
    <subcellularLocation>
        <location evidence="1">Membrane</location>
        <topology evidence="1">Multi-pass membrane protein</topology>
    </subcellularLocation>
</comment>
<comment type="similarity">
    <text evidence="2 9">Belongs to the mitochondrial carrier (TC 2.A.29) family.</text>
</comment>
<evidence type="ECO:0000256" key="5">
    <source>
        <dbReference type="ARBA" id="ARBA00022737"/>
    </source>
</evidence>
<evidence type="ECO:0000256" key="8">
    <source>
        <dbReference type="PROSITE-ProRule" id="PRU00282"/>
    </source>
</evidence>
<protein>
    <recommendedName>
        <fullName evidence="13">Mitochondrial dicarboxylate carrier</fullName>
    </recommendedName>
</protein>